<comment type="catalytic activity">
    <reaction evidence="7">
        <text>4 porphobilinogen + H2O = hydroxymethylbilane + 4 NH4(+)</text>
        <dbReference type="Rhea" id="RHEA:13185"/>
        <dbReference type="ChEBI" id="CHEBI:15377"/>
        <dbReference type="ChEBI" id="CHEBI:28938"/>
        <dbReference type="ChEBI" id="CHEBI:57845"/>
        <dbReference type="ChEBI" id="CHEBI:58126"/>
        <dbReference type="EC" id="2.5.1.61"/>
    </reaction>
</comment>
<dbReference type="PRINTS" id="PR00151">
    <property type="entry name" value="PORPHBDMNASE"/>
</dbReference>
<comment type="function">
    <text evidence="2">Tetrapolymerization of the monopyrrole PBG into the hydroxymethylbilane pre-uroporphyrinogen in several discrete steps.</text>
</comment>
<dbReference type="GO" id="GO:0004418">
    <property type="term" value="F:hydroxymethylbilane synthase activity"/>
    <property type="evidence" value="ECO:0007669"/>
    <property type="project" value="UniProtKB-EC"/>
</dbReference>
<dbReference type="Proteomes" id="UP001277761">
    <property type="component" value="Unassembled WGS sequence"/>
</dbReference>
<gene>
    <name evidence="11" type="primary">hemC</name>
    <name evidence="11" type="ORF">SK069_13565</name>
</gene>
<evidence type="ECO:0000256" key="7">
    <source>
        <dbReference type="ARBA" id="ARBA00048169"/>
    </source>
</evidence>
<keyword evidence="6" id="KW-0627">Porphyrin biosynthesis</keyword>
<dbReference type="EC" id="2.5.1.61" evidence="4 8"/>
<dbReference type="EMBL" id="JAXAVX010000007">
    <property type="protein sequence ID" value="MDX8152628.1"/>
    <property type="molecule type" value="Genomic_DNA"/>
</dbReference>
<comment type="caution">
    <text evidence="11">The sequence shown here is derived from an EMBL/GenBank/DDBJ whole genome shotgun (WGS) entry which is preliminary data.</text>
</comment>
<proteinExistence type="inferred from homology"/>
<dbReference type="InterPro" id="IPR022418">
    <property type="entry name" value="Porphobilinogen_deaminase_C"/>
</dbReference>
<dbReference type="PROSITE" id="PS00533">
    <property type="entry name" value="PORPHOBILINOGEN_DEAM"/>
    <property type="match status" value="1"/>
</dbReference>
<dbReference type="NCBIfam" id="TIGR00212">
    <property type="entry name" value="hemC"/>
    <property type="match status" value="1"/>
</dbReference>
<evidence type="ECO:0000256" key="4">
    <source>
        <dbReference type="ARBA" id="ARBA00012655"/>
    </source>
</evidence>
<dbReference type="Gene3D" id="3.40.190.10">
    <property type="entry name" value="Periplasmic binding protein-like II"/>
    <property type="match status" value="2"/>
</dbReference>
<evidence type="ECO:0000256" key="2">
    <source>
        <dbReference type="ARBA" id="ARBA00002869"/>
    </source>
</evidence>
<dbReference type="InterPro" id="IPR000860">
    <property type="entry name" value="HemC"/>
</dbReference>
<dbReference type="PANTHER" id="PTHR11557:SF0">
    <property type="entry name" value="PORPHOBILINOGEN DEAMINASE"/>
    <property type="match status" value="1"/>
</dbReference>
<feature type="domain" description="Porphobilinogen deaminase C-terminal" evidence="10">
    <location>
        <begin position="217"/>
        <end position="285"/>
    </location>
</feature>
<dbReference type="RefSeq" id="WP_319954784.1">
    <property type="nucleotide sequence ID" value="NZ_JAXAVX010000007.1"/>
</dbReference>
<organism evidence="11 12">
    <name type="scientific">Patulibacter brassicae</name>
    <dbReference type="NCBI Taxonomy" id="1705717"/>
    <lineage>
        <taxon>Bacteria</taxon>
        <taxon>Bacillati</taxon>
        <taxon>Actinomycetota</taxon>
        <taxon>Thermoleophilia</taxon>
        <taxon>Solirubrobacterales</taxon>
        <taxon>Patulibacteraceae</taxon>
        <taxon>Patulibacter</taxon>
    </lineage>
</organism>
<dbReference type="SUPFAM" id="SSF53850">
    <property type="entry name" value="Periplasmic binding protein-like II"/>
    <property type="match status" value="1"/>
</dbReference>
<protein>
    <recommendedName>
        <fullName evidence="4 8">Hydroxymethylbilane synthase</fullName>
        <ecNumber evidence="4 8">2.5.1.61</ecNumber>
    </recommendedName>
</protein>
<dbReference type="SUPFAM" id="SSF54782">
    <property type="entry name" value="Porphobilinogen deaminase (hydroxymethylbilane synthase), C-terminal domain"/>
    <property type="match status" value="1"/>
</dbReference>
<dbReference type="PANTHER" id="PTHR11557">
    <property type="entry name" value="PORPHOBILINOGEN DEAMINASE"/>
    <property type="match status" value="1"/>
</dbReference>
<dbReference type="PIRSF" id="PIRSF001438">
    <property type="entry name" value="4pyrrol_synth_OHMeBilane_synth"/>
    <property type="match status" value="1"/>
</dbReference>
<evidence type="ECO:0000256" key="6">
    <source>
        <dbReference type="ARBA" id="ARBA00023244"/>
    </source>
</evidence>
<evidence type="ECO:0000256" key="3">
    <source>
        <dbReference type="ARBA" id="ARBA00005638"/>
    </source>
</evidence>
<keyword evidence="5 11" id="KW-0808">Transferase</keyword>
<comment type="cofactor">
    <cofactor evidence="1">
        <name>dipyrromethane</name>
        <dbReference type="ChEBI" id="CHEBI:60342"/>
    </cofactor>
</comment>
<dbReference type="InterPro" id="IPR022419">
    <property type="entry name" value="Porphobilin_deaminase_cofac_BS"/>
</dbReference>
<evidence type="ECO:0000259" key="9">
    <source>
        <dbReference type="Pfam" id="PF01379"/>
    </source>
</evidence>
<evidence type="ECO:0000313" key="11">
    <source>
        <dbReference type="EMBL" id="MDX8152628.1"/>
    </source>
</evidence>
<dbReference type="InterPro" id="IPR036803">
    <property type="entry name" value="Porphobilinogen_deaminase_C_sf"/>
</dbReference>
<reference evidence="11 12" key="1">
    <citation type="submission" date="2023-11" db="EMBL/GenBank/DDBJ databases">
        <authorList>
            <person name="Xu M."/>
            <person name="Jiang T."/>
        </authorList>
    </citation>
    <scope>NUCLEOTIDE SEQUENCE [LARGE SCALE GENOMIC DNA]</scope>
    <source>
        <strain evidence="11 12">SD</strain>
    </source>
</reference>
<name>A0ABU4VP40_9ACTN</name>
<evidence type="ECO:0000256" key="1">
    <source>
        <dbReference type="ARBA" id="ARBA00001916"/>
    </source>
</evidence>
<evidence type="ECO:0000256" key="5">
    <source>
        <dbReference type="ARBA" id="ARBA00022679"/>
    </source>
</evidence>
<accession>A0ABU4VP40</accession>
<dbReference type="Pfam" id="PF03900">
    <property type="entry name" value="Porphobil_deamC"/>
    <property type="match status" value="1"/>
</dbReference>
<dbReference type="InterPro" id="IPR022417">
    <property type="entry name" value="Porphobilin_deaminase_N"/>
</dbReference>
<sequence length="309" mass="31484">MIRLGTRRSPLALAQAGAVGDALRAAGLEVAIVELVTTGDRDRAAPDKAKWTGELERALVAEQIDLAVHSAKDVPAALAADTALLGCPRRAATADVLIGAPTLEDLPRGARIGTASLRRAAQLRAARRDVEVVEIRGNVDTRIARLADAGAARLDAIVLAAAGLERLGRAPEPAVALTGPTFVPAPGQGVVALQGRTGDPEAAAAAALVHDAETGRCLTAERALARALGADCTSAVGAHATRVPGGEALRLRGFVGTPDGGDWAVDQRDGDDPEALGALLAQRLRAAGADDILAASFEQAPAPLREAAE</sequence>
<feature type="domain" description="Porphobilinogen deaminase N-terminal" evidence="9">
    <location>
        <begin position="2"/>
        <end position="202"/>
    </location>
</feature>
<evidence type="ECO:0000256" key="8">
    <source>
        <dbReference type="NCBIfam" id="TIGR00212"/>
    </source>
</evidence>
<evidence type="ECO:0000313" key="12">
    <source>
        <dbReference type="Proteomes" id="UP001277761"/>
    </source>
</evidence>
<keyword evidence="12" id="KW-1185">Reference proteome</keyword>
<comment type="similarity">
    <text evidence="3">Belongs to the HMBS family.</text>
</comment>
<dbReference type="Gene3D" id="3.30.160.40">
    <property type="entry name" value="Porphobilinogen deaminase, C-terminal domain"/>
    <property type="match status" value="1"/>
</dbReference>
<evidence type="ECO:0000259" key="10">
    <source>
        <dbReference type="Pfam" id="PF03900"/>
    </source>
</evidence>
<dbReference type="Pfam" id="PF01379">
    <property type="entry name" value="Porphobil_deam"/>
    <property type="match status" value="1"/>
</dbReference>